<evidence type="ECO:0000256" key="1">
    <source>
        <dbReference type="ARBA" id="ARBA00004109"/>
    </source>
</evidence>
<feature type="coiled-coil region" evidence="14">
    <location>
        <begin position="140"/>
        <end position="276"/>
    </location>
</feature>
<evidence type="ECO:0000256" key="15">
    <source>
        <dbReference type="SAM" id="MobiDB-lite"/>
    </source>
</evidence>
<dbReference type="PANTHER" id="PTHR45616">
    <property type="entry name" value="GATA-TYPE DOMAIN-CONTAINING PROTEIN"/>
    <property type="match status" value="1"/>
</dbReference>
<evidence type="ECO:0000256" key="3">
    <source>
        <dbReference type="ARBA" id="ARBA00004642"/>
    </source>
</evidence>
<feature type="coiled-coil region" evidence="14">
    <location>
        <begin position="331"/>
        <end position="404"/>
    </location>
</feature>
<protein>
    <recommendedName>
        <fullName evidence="10">Keratin, type II cytoskeletal 8</fullName>
    </recommendedName>
    <alternativeName>
        <fullName evidence="12">Cytokeratin-8</fullName>
    </alternativeName>
    <alternativeName>
        <fullName evidence="11">Keratin-8</fullName>
    </alternativeName>
</protein>
<comment type="subcellular location">
    <subcellularLocation>
        <location evidence="2">Cytoplasm</location>
    </subcellularLocation>
    <subcellularLocation>
        <location evidence="1">Nucleus matrix</location>
    </subcellularLocation>
    <subcellularLocation>
        <location evidence="3">Nucleus</location>
        <location evidence="3">Nucleoplasm</location>
    </subcellularLocation>
</comment>
<comment type="similarity">
    <text evidence="13">Belongs to the intermediate filament family.</text>
</comment>
<evidence type="ECO:0000256" key="14">
    <source>
        <dbReference type="SAM" id="Coils"/>
    </source>
</evidence>
<keyword evidence="6 13" id="KW-0403">Intermediate filament</keyword>
<feature type="domain" description="IF rod" evidence="16">
    <location>
        <begin position="122"/>
        <end position="433"/>
    </location>
</feature>
<dbReference type="Gene3D" id="1.20.5.170">
    <property type="match status" value="1"/>
</dbReference>
<feature type="compositionally biased region" description="Low complexity" evidence="15">
    <location>
        <begin position="8"/>
        <end position="24"/>
    </location>
</feature>
<evidence type="ECO:0000256" key="5">
    <source>
        <dbReference type="ARBA" id="ARBA00022744"/>
    </source>
</evidence>
<keyword evidence="4" id="KW-0963">Cytoplasm</keyword>
<evidence type="ECO:0000256" key="8">
    <source>
        <dbReference type="ARBA" id="ARBA00023242"/>
    </source>
</evidence>
<dbReference type="PROSITE" id="PS51842">
    <property type="entry name" value="IF_ROD_2"/>
    <property type="match status" value="1"/>
</dbReference>
<dbReference type="Gene3D" id="1.20.5.1160">
    <property type="entry name" value="Vasodilator-stimulated phosphoprotein"/>
    <property type="match status" value="1"/>
</dbReference>
<reference evidence="17" key="1">
    <citation type="submission" date="1998-05" db="EMBL/GenBank/DDBJ databases">
        <authorList>
            <person name="Loebbecke A."/>
            <person name="Schaffeld M."/>
            <person name="Lieb B."/>
            <person name="Markl J."/>
        </authorList>
    </citation>
    <scope>NUCLEOTIDE SEQUENCE</scope>
</reference>
<comment type="function">
    <text evidence="9">Together with KRT19, helps to link the contractile apparatus to dystrophin at the costameres of striated muscle.</text>
</comment>
<dbReference type="SUPFAM" id="SSF64593">
    <property type="entry name" value="Intermediate filament protein, coiled coil region"/>
    <property type="match status" value="2"/>
</dbReference>
<evidence type="ECO:0000313" key="17">
    <source>
        <dbReference type="EMBL" id="CAA76715.1"/>
    </source>
</evidence>
<dbReference type="FunFam" id="1.20.5.1160:FF:000001">
    <property type="entry name" value="Keratin type II"/>
    <property type="match status" value="1"/>
</dbReference>
<dbReference type="GO" id="GO:0005654">
    <property type="term" value="C:nucleoplasm"/>
    <property type="evidence" value="ECO:0007669"/>
    <property type="project" value="UniProtKB-SubCell"/>
</dbReference>
<evidence type="ECO:0000256" key="11">
    <source>
        <dbReference type="ARBA" id="ARBA00042886"/>
    </source>
</evidence>
<dbReference type="Gene3D" id="1.20.5.500">
    <property type="entry name" value="Single helix bin"/>
    <property type="match status" value="1"/>
</dbReference>
<feature type="region of interest" description="Disordered" evidence="15">
    <location>
        <begin position="1"/>
        <end position="64"/>
    </location>
</feature>
<evidence type="ECO:0000256" key="6">
    <source>
        <dbReference type="ARBA" id="ARBA00022754"/>
    </source>
</evidence>
<dbReference type="InterPro" id="IPR003054">
    <property type="entry name" value="Keratin_II"/>
</dbReference>
<evidence type="ECO:0000256" key="10">
    <source>
        <dbReference type="ARBA" id="ARBA00039429"/>
    </source>
</evidence>
<dbReference type="Pfam" id="PF00038">
    <property type="entry name" value="Filament"/>
    <property type="match status" value="1"/>
</dbReference>
<dbReference type="EMBL" id="Y17257">
    <property type="protein sequence ID" value="CAA76715.1"/>
    <property type="molecule type" value="mRNA"/>
</dbReference>
<evidence type="ECO:0000256" key="4">
    <source>
        <dbReference type="ARBA" id="ARBA00022490"/>
    </source>
</evidence>
<evidence type="ECO:0000256" key="12">
    <source>
        <dbReference type="ARBA" id="ARBA00042964"/>
    </source>
</evidence>
<dbReference type="PANTHER" id="PTHR45616:SF26">
    <property type="entry name" value="KERATIN, TYPE II CYTOSKELETAL 8"/>
    <property type="match status" value="1"/>
</dbReference>
<dbReference type="InterPro" id="IPR039008">
    <property type="entry name" value="IF_rod_dom"/>
</dbReference>
<dbReference type="GO" id="GO:0045095">
    <property type="term" value="C:keratin filament"/>
    <property type="evidence" value="ECO:0007669"/>
    <property type="project" value="InterPro"/>
</dbReference>
<dbReference type="PRINTS" id="PR01276">
    <property type="entry name" value="TYPE2KERATIN"/>
</dbReference>
<proteinExistence type="evidence at transcript level"/>
<evidence type="ECO:0000256" key="7">
    <source>
        <dbReference type="ARBA" id="ARBA00023054"/>
    </source>
</evidence>
<dbReference type="AlphaFoldDB" id="Q9YH07"/>
<dbReference type="GO" id="GO:0016363">
    <property type="term" value="C:nuclear matrix"/>
    <property type="evidence" value="ECO:0007669"/>
    <property type="project" value="UniProtKB-SubCell"/>
</dbReference>
<evidence type="ECO:0000259" key="16">
    <source>
        <dbReference type="PROSITE" id="PS51842"/>
    </source>
</evidence>
<accession>Q9YH07</accession>
<organism evidence="17">
    <name type="scientific">Scyliorhinus stellaris</name>
    <name type="common">Nursehound</name>
    <name type="synonym">Greater spotted dogfish</name>
    <dbReference type="NCBI Taxonomy" id="68454"/>
    <lineage>
        <taxon>Eukaryota</taxon>
        <taxon>Metazoa</taxon>
        <taxon>Chordata</taxon>
        <taxon>Craniata</taxon>
        <taxon>Vertebrata</taxon>
        <taxon>Chondrichthyes</taxon>
        <taxon>Elasmobranchii</taxon>
        <taxon>Galeomorphii</taxon>
        <taxon>Galeoidea</taxon>
        <taxon>Carcharhiniformes</taxon>
        <taxon>Scyliorhinidae</taxon>
        <taxon>Scyliorhinus</taxon>
    </lineage>
</organism>
<keyword evidence="7 14" id="KW-0175">Coiled coil</keyword>
<evidence type="ECO:0000256" key="13">
    <source>
        <dbReference type="RuleBase" id="RU000685"/>
    </source>
</evidence>
<feature type="compositionally biased region" description="Polar residues" evidence="15">
    <location>
        <begin position="34"/>
        <end position="55"/>
    </location>
</feature>
<dbReference type="SMART" id="SM01391">
    <property type="entry name" value="Filament"/>
    <property type="match status" value="1"/>
</dbReference>
<dbReference type="PROSITE" id="PS00226">
    <property type="entry name" value="IF_ROD_1"/>
    <property type="match status" value="1"/>
</dbReference>
<evidence type="ECO:0000256" key="2">
    <source>
        <dbReference type="ARBA" id="ARBA00004496"/>
    </source>
</evidence>
<dbReference type="InterPro" id="IPR018039">
    <property type="entry name" value="IF_conserved"/>
</dbReference>
<sequence>MSTQKFTSRSSQRRVGSGISSSSSIGGGGGISSQFSRMSTSRVPRAQSLIQVQRRQMSRPVGVGMSGMSSYGGGRSSYSRGISQYGYGAGSFGMNQIANQPVDLSAPLPNIDTSFQTIRLREGKQIMELNNDFALFTCRVRDLEQINKRLEIKLNLLKEQGDYKSNIDNMFQTYIENLRKQLETLGQEKQRFEGDLLQMQAVVEDFKTKYEDEINKRTEMENEFVLVKKDVDDSYMSKVDLEAKLESLTDEIHFLQSVFEEEINELQAQIQNTSVNVQLESAPTFNAADVIQEAKNKYAALAAAGREEMETFKQSKIQELSMSSGQCGDELNQIKIDIKNLTTNIRGLNGEIDGLRNQRVILEGKIKDAEENGELSLKDAKARIADLQAAINTAQAQLMKQAQEYDALVQIKMSLEIEIGTYRTLLEREEERMSSGVKTLSIQQVQNQGTSSGFNSFDFGSGVSSGLGSGVYQSYESSTLPATRTL</sequence>
<dbReference type="GO" id="GO:0005737">
    <property type="term" value="C:cytoplasm"/>
    <property type="evidence" value="ECO:0007669"/>
    <property type="project" value="UniProtKB-SubCell"/>
</dbReference>
<evidence type="ECO:0000256" key="9">
    <source>
        <dbReference type="ARBA" id="ARBA00037766"/>
    </source>
</evidence>
<keyword evidence="5 17" id="KW-0416">Keratin</keyword>
<name>Q9YH07_SCYST</name>
<keyword evidence="8" id="KW-0539">Nucleus</keyword>